<dbReference type="PANTHER" id="PTHR22916">
    <property type="entry name" value="GLYCOSYLTRANSFERASE"/>
    <property type="match status" value="1"/>
</dbReference>
<dbReference type="SUPFAM" id="SSF53448">
    <property type="entry name" value="Nucleotide-diphospho-sugar transferases"/>
    <property type="match status" value="1"/>
</dbReference>
<feature type="domain" description="Glycosyltransferase 2-like" evidence="1">
    <location>
        <begin position="5"/>
        <end position="166"/>
    </location>
</feature>
<protein>
    <submittedName>
        <fullName evidence="2">Glycosyltransferase family 2 protein</fullName>
    </submittedName>
</protein>
<dbReference type="CDD" id="cd00761">
    <property type="entry name" value="Glyco_tranf_GTA_type"/>
    <property type="match status" value="1"/>
</dbReference>
<evidence type="ECO:0000259" key="1">
    <source>
        <dbReference type="Pfam" id="PF00535"/>
    </source>
</evidence>
<dbReference type="RefSeq" id="WP_388013657.1">
    <property type="nucleotide sequence ID" value="NZ_JBHUDT010000001.1"/>
</dbReference>
<dbReference type="EMBL" id="JBHULK010000001">
    <property type="protein sequence ID" value="MFD2533987.1"/>
    <property type="molecule type" value="Genomic_DNA"/>
</dbReference>
<organism evidence="2 3">
    <name type="scientific">Gelatiniphilus marinus</name>
    <dbReference type="NCBI Taxonomy" id="1759464"/>
    <lineage>
        <taxon>Bacteria</taxon>
        <taxon>Pseudomonadati</taxon>
        <taxon>Bacteroidota</taxon>
        <taxon>Flavobacteriia</taxon>
        <taxon>Flavobacteriales</taxon>
        <taxon>Flavobacteriaceae</taxon>
        <taxon>Gelatiniphilus</taxon>
    </lineage>
</organism>
<accession>A0ABW5JRE7</accession>
<dbReference type="Gene3D" id="3.90.550.10">
    <property type="entry name" value="Spore Coat Polysaccharide Biosynthesis Protein SpsA, Chain A"/>
    <property type="match status" value="1"/>
</dbReference>
<evidence type="ECO:0000313" key="3">
    <source>
        <dbReference type="Proteomes" id="UP001597441"/>
    </source>
</evidence>
<name>A0ABW5JRE7_9FLAO</name>
<dbReference type="Proteomes" id="UP001597441">
    <property type="component" value="Unassembled WGS sequence"/>
</dbReference>
<reference evidence="3" key="1">
    <citation type="journal article" date="2019" name="Int. J. Syst. Evol. Microbiol.">
        <title>The Global Catalogue of Microorganisms (GCM) 10K type strain sequencing project: providing services to taxonomists for standard genome sequencing and annotation.</title>
        <authorList>
            <consortium name="The Broad Institute Genomics Platform"/>
            <consortium name="The Broad Institute Genome Sequencing Center for Infectious Disease"/>
            <person name="Wu L."/>
            <person name="Ma J."/>
        </authorList>
    </citation>
    <scope>NUCLEOTIDE SEQUENCE [LARGE SCALE GENOMIC DNA]</scope>
    <source>
        <strain evidence="3">KCTC 42903</strain>
    </source>
</reference>
<dbReference type="InterPro" id="IPR001173">
    <property type="entry name" value="Glyco_trans_2-like"/>
</dbReference>
<proteinExistence type="predicted"/>
<sequence>MIKLSIIIPMYNVEQYLKKCVASTFNQGLSESEFEVIMINDESPDNSYALANKIAKQHNNIKVISQKNKGLGGARNTGIQHAKGQYLLFLDADDYLLPNAFKNITDLAINNTLDVLEFGSQGVLPNGKITYTVAMHSKGEIYSGVEYFNRFKYMNSACNKLYNRKLLIENENLFLEKIYIEDFEFNTRVFYYSKKVMAIDTIGAHYLQSPDSITRNTSEQKKEKMLQDLIQVLKITKAFSQKKEQNQQNKNYFNYRLCFINVTIFYQLLKNKKSYKAFINLKEQLKKENLFHVKHPLSEPSKNLFRKTFLHHFWLFKITQPLQHILFK</sequence>
<gene>
    <name evidence="2" type="ORF">ACFSQS_02635</name>
</gene>
<keyword evidence="3" id="KW-1185">Reference proteome</keyword>
<dbReference type="PANTHER" id="PTHR22916:SF3">
    <property type="entry name" value="UDP-GLCNAC:BETAGAL BETA-1,3-N-ACETYLGLUCOSAMINYLTRANSFERASE-LIKE PROTEIN 1"/>
    <property type="match status" value="1"/>
</dbReference>
<dbReference type="Pfam" id="PF00535">
    <property type="entry name" value="Glycos_transf_2"/>
    <property type="match status" value="1"/>
</dbReference>
<comment type="caution">
    <text evidence="2">The sequence shown here is derived from an EMBL/GenBank/DDBJ whole genome shotgun (WGS) entry which is preliminary data.</text>
</comment>
<evidence type="ECO:0000313" key="2">
    <source>
        <dbReference type="EMBL" id="MFD2533987.1"/>
    </source>
</evidence>
<dbReference type="InterPro" id="IPR029044">
    <property type="entry name" value="Nucleotide-diphossugar_trans"/>
</dbReference>